<dbReference type="Pfam" id="PF13476">
    <property type="entry name" value="AAA_23"/>
    <property type="match status" value="1"/>
</dbReference>
<gene>
    <name evidence="3" type="ORF">RY831_31970</name>
</gene>
<dbReference type="Proteomes" id="UP001352263">
    <property type="component" value="Unassembled WGS sequence"/>
</dbReference>
<evidence type="ECO:0000313" key="4">
    <source>
        <dbReference type="Proteomes" id="UP001352263"/>
    </source>
</evidence>
<dbReference type="EMBL" id="JAWIIV010000073">
    <property type="protein sequence ID" value="MEC4723742.1"/>
    <property type="molecule type" value="Genomic_DNA"/>
</dbReference>
<feature type="domain" description="Rad50/SbcC-type AAA" evidence="2">
    <location>
        <begin position="8"/>
        <end position="226"/>
    </location>
</feature>
<dbReference type="PANTHER" id="PTHR32114:SF2">
    <property type="entry name" value="ABC TRANSPORTER ABCH.3"/>
    <property type="match status" value="1"/>
</dbReference>
<name>A0ABU6JJ80_9BURK</name>
<proteinExistence type="predicted"/>
<dbReference type="Gene3D" id="3.40.50.300">
    <property type="entry name" value="P-loop containing nucleotide triphosphate hydrolases"/>
    <property type="match status" value="2"/>
</dbReference>
<dbReference type="Pfam" id="PF13558">
    <property type="entry name" value="SbcC_Walker_B"/>
    <property type="match status" value="1"/>
</dbReference>
<evidence type="ECO:0000313" key="3">
    <source>
        <dbReference type="EMBL" id="MEC4723742.1"/>
    </source>
</evidence>
<dbReference type="InterPro" id="IPR027417">
    <property type="entry name" value="P-loop_NTPase"/>
</dbReference>
<organism evidence="3 4">
    <name type="scientific">Noviherbaspirillum album</name>
    <dbReference type="NCBI Taxonomy" id="3080276"/>
    <lineage>
        <taxon>Bacteria</taxon>
        <taxon>Pseudomonadati</taxon>
        <taxon>Pseudomonadota</taxon>
        <taxon>Betaproteobacteria</taxon>
        <taxon>Burkholderiales</taxon>
        <taxon>Oxalobacteraceae</taxon>
        <taxon>Noviherbaspirillum</taxon>
    </lineage>
</organism>
<evidence type="ECO:0000256" key="1">
    <source>
        <dbReference type="SAM" id="Coils"/>
    </source>
</evidence>
<accession>A0ABU6JJ80</accession>
<feature type="coiled-coil region" evidence="1">
    <location>
        <begin position="545"/>
        <end position="590"/>
    </location>
</feature>
<evidence type="ECO:0000259" key="2">
    <source>
        <dbReference type="Pfam" id="PF13476"/>
    </source>
</evidence>
<comment type="caution">
    <text evidence="3">The sequence shown here is derived from an EMBL/GenBank/DDBJ whole genome shotgun (WGS) entry which is preliminary data.</text>
</comment>
<keyword evidence="4" id="KW-1185">Reference proteome</keyword>
<dbReference type="InterPro" id="IPR038729">
    <property type="entry name" value="Rad50/SbcC_AAA"/>
</dbReference>
<feature type="coiled-coil region" evidence="1">
    <location>
        <begin position="468"/>
        <end position="495"/>
    </location>
</feature>
<dbReference type="RefSeq" id="WP_326510344.1">
    <property type="nucleotide sequence ID" value="NZ_JAWIIV010000073.1"/>
</dbReference>
<feature type="coiled-coil region" evidence="1">
    <location>
        <begin position="727"/>
        <end position="796"/>
    </location>
</feature>
<dbReference type="PANTHER" id="PTHR32114">
    <property type="entry name" value="ABC TRANSPORTER ABCH.3"/>
    <property type="match status" value="1"/>
</dbReference>
<reference evidence="3 4" key="1">
    <citation type="submission" date="2023-10" db="EMBL/GenBank/DDBJ databases">
        <title>Noviherbaspirillum sp. CPCC 100848 genome assembly.</title>
        <authorList>
            <person name="Li X.Y."/>
            <person name="Fang X.M."/>
        </authorList>
    </citation>
    <scope>NUCLEOTIDE SEQUENCE [LARGE SCALE GENOMIC DNA]</scope>
    <source>
        <strain evidence="3 4">CPCC 100848</strain>
    </source>
</reference>
<keyword evidence="1" id="KW-0175">Coiled coil</keyword>
<protein>
    <submittedName>
        <fullName evidence="3">AAA family ATPase</fullName>
    </submittedName>
</protein>
<sequence length="1250" mass="139594">MKILRIAGKNLASLGGEFALDFMQEPLVSAGLFAICGPTGAGKSTLLDALCLALYDATPRLSRAGSKGIGLPDVRDETVTPQDTRNLLRRGAADGYAEVDFIGNDAKCYRARWSVRRARAKADGALQQVAMSLHSLPELHPIGGTNREVKAEIEQRIGLNFDQFTRAVLLAQNEFSAFLRADDGDRGELLETLTGTAIYSDMSRRAFERSKLEQQALNAINQRLADQKPLDAEARLELERDCAQAHDAMTMLEHRKGELETQMRWHNALQEAQRSEELARLEAGRLFSIYQGMAERQKHMALLDAVQSARALVEESSRIASTLETNKSELDHLLRQLDTARQDQEHVRLAMSTAEQSHLAALQTRKDALPAIDKAKTLDAQIAALAPENDLAKAAVARIQAERNEIETRLAAGRKTFEAAVESKRAAEQWMADQAFIEPLASQWMRWDSLLKHADTQLQNRTGLAKELAEGREALRRVEDKMGELEGLLANAVRTHADAEAQKLTCQFESASHSRATLRLERQHLESHRDVLEDGARLWSELQSAAELQRELKSEFDRLRSSETEAAEMQRRFETDIAVAKAALDQAEKAQFAARIACSDSVENLRASLESDAPCPVCGSTEHPYADDTGRLHSMLAGFDAEAAACRTRYDQSVAREAGNSALILENRRRLTTVSEQLHDAVLGLQAAEAEWVRHPSAQLAELSGSGNAGLWIADEIHTARNRLQQLALAETEADQAASRLELAQHAYDAATSSLGERRRQSDSLANEERQVRSEVERLTARLAETDARLNEILDELSAAFGFAHWREDWRRNPAIFRSECVRQVTDWQDHCRIRDENSKLLIEFETDSVKLQEGLLRSDVELERSTKALEENSCRINEKRALRAGIFGGKDVAVVEDELGAAIASAMATVQEQSMKVQDCAISVARHQENIEQVRQRMKILEAEHVDTLGRLADWIEHFNTSNSNTFALLERERLQELLAYSLEWMSAERNELHAAFTAMQTANAIFQERTQRRTALEHERVGSEDPAGVVRHLDDVLARFEVMRTDFTRNKLALAEDDSRRERSSVLLAELERQQSNARLWGQLAELIGSADGKKFRNYAQQFTLDVLLGYANRHLQELVRRYRLERVKETLSLLVVDQDMGDEVRSIHSLSGGESFLVSLALALGLASLSSNRVRVESLFIDEGFGSLDADTLSIAMHALDSLQSQGRKVGVITHVQEMSERIGTKVLVQRVAGGKSLVRIESESVF</sequence>
<dbReference type="SUPFAM" id="SSF52540">
    <property type="entry name" value="P-loop containing nucleoside triphosphate hydrolases"/>
    <property type="match status" value="1"/>
</dbReference>